<accession>A0A1X7UL43</accession>
<protein>
    <submittedName>
        <fullName evidence="2">Uncharacterized protein</fullName>
    </submittedName>
</protein>
<dbReference type="EnsemblMetazoa" id="Aqu2.1.28152_001">
    <property type="protein sequence ID" value="Aqu2.1.28152_001"/>
    <property type="gene ID" value="Aqu2.1.28152"/>
</dbReference>
<reference evidence="2" key="1">
    <citation type="submission" date="2017-05" db="UniProtKB">
        <authorList>
            <consortium name="EnsemblMetazoa"/>
        </authorList>
    </citation>
    <scope>IDENTIFICATION</scope>
</reference>
<dbReference type="InParanoid" id="A0A1X7UL43"/>
<sequence length="110" mass="13200">MLESANQQQAHTTTVSSHKKQKRRDIIDSFYGLPIKRRVPLQDLSNNNERRLEYLKEKQREHRSKESQEDKTKRLRKMREYAQRARSIHNESADHREARLSDQKQKSAKS</sequence>
<evidence type="ECO:0000313" key="2">
    <source>
        <dbReference type="EnsemblMetazoa" id="Aqu2.1.28152_001"/>
    </source>
</evidence>
<feature type="compositionally biased region" description="Polar residues" evidence="1">
    <location>
        <begin position="1"/>
        <end position="16"/>
    </location>
</feature>
<feature type="region of interest" description="Disordered" evidence="1">
    <location>
        <begin position="1"/>
        <end position="32"/>
    </location>
</feature>
<feature type="region of interest" description="Disordered" evidence="1">
    <location>
        <begin position="56"/>
        <end position="110"/>
    </location>
</feature>
<proteinExistence type="predicted"/>
<dbReference type="AlphaFoldDB" id="A0A1X7UL43"/>
<evidence type="ECO:0000256" key="1">
    <source>
        <dbReference type="SAM" id="MobiDB-lite"/>
    </source>
</evidence>
<name>A0A1X7UL43_AMPQE</name>
<organism evidence="2">
    <name type="scientific">Amphimedon queenslandica</name>
    <name type="common">Sponge</name>
    <dbReference type="NCBI Taxonomy" id="400682"/>
    <lineage>
        <taxon>Eukaryota</taxon>
        <taxon>Metazoa</taxon>
        <taxon>Porifera</taxon>
        <taxon>Demospongiae</taxon>
        <taxon>Heteroscleromorpha</taxon>
        <taxon>Haplosclerida</taxon>
        <taxon>Niphatidae</taxon>
        <taxon>Amphimedon</taxon>
    </lineage>
</organism>